<name>A0AAD1S413_PELCU</name>
<feature type="region of interest" description="Disordered" evidence="1">
    <location>
        <begin position="89"/>
        <end position="123"/>
    </location>
</feature>
<feature type="region of interest" description="Disordered" evidence="1">
    <location>
        <begin position="1"/>
        <end position="35"/>
    </location>
</feature>
<dbReference type="EMBL" id="OW240915">
    <property type="protein sequence ID" value="CAH2284546.1"/>
    <property type="molecule type" value="Genomic_DNA"/>
</dbReference>
<proteinExistence type="predicted"/>
<sequence>MIQMQQPRHNEKRTHNAHTPKRYPQAPTLTTRKLPLRYFPPPDTSDTEKAQQTGIVLITLQTHINGISDDYITPLLQWTDATTPKRKYTSTQLTDSTDDTQPFSSINSTTDTAYTTQAPQPKQIRAQTRYPPLSVRTLNTTEADWYTTGIEPGVPPDRHRRHTNSLSAERITPSHYHDTHTTSILLSNIQIRNTHPHHTNQTRCLT</sequence>
<evidence type="ECO:0000313" key="3">
    <source>
        <dbReference type="Proteomes" id="UP001295444"/>
    </source>
</evidence>
<feature type="compositionally biased region" description="Low complexity" evidence="1">
    <location>
        <begin position="89"/>
        <end position="101"/>
    </location>
</feature>
<accession>A0AAD1S413</accession>
<dbReference type="AlphaFoldDB" id="A0AAD1S413"/>
<gene>
    <name evidence="2" type="ORF">PECUL_23A058476</name>
</gene>
<feature type="compositionally biased region" description="Basic residues" evidence="1">
    <location>
        <begin position="10"/>
        <end position="21"/>
    </location>
</feature>
<feature type="compositionally biased region" description="Polar residues" evidence="1">
    <location>
        <begin position="102"/>
        <end position="120"/>
    </location>
</feature>
<reference evidence="2" key="1">
    <citation type="submission" date="2022-03" db="EMBL/GenBank/DDBJ databases">
        <authorList>
            <person name="Alioto T."/>
            <person name="Alioto T."/>
            <person name="Gomez Garrido J."/>
        </authorList>
    </citation>
    <scope>NUCLEOTIDE SEQUENCE</scope>
</reference>
<dbReference type="Proteomes" id="UP001295444">
    <property type="component" value="Chromosome 04"/>
</dbReference>
<organism evidence="2 3">
    <name type="scientific">Pelobates cultripes</name>
    <name type="common">Western spadefoot toad</name>
    <dbReference type="NCBI Taxonomy" id="61616"/>
    <lineage>
        <taxon>Eukaryota</taxon>
        <taxon>Metazoa</taxon>
        <taxon>Chordata</taxon>
        <taxon>Craniata</taxon>
        <taxon>Vertebrata</taxon>
        <taxon>Euteleostomi</taxon>
        <taxon>Amphibia</taxon>
        <taxon>Batrachia</taxon>
        <taxon>Anura</taxon>
        <taxon>Pelobatoidea</taxon>
        <taxon>Pelobatidae</taxon>
        <taxon>Pelobates</taxon>
    </lineage>
</organism>
<evidence type="ECO:0000313" key="2">
    <source>
        <dbReference type="EMBL" id="CAH2284546.1"/>
    </source>
</evidence>
<evidence type="ECO:0000256" key="1">
    <source>
        <dbReference type="SAM" id="MobiDB-lite"/>
    </source>
</evidence>
<keyword evidence="3" id="KW-1185">Reference proteome</keyword>
<protein>
    <submittedName>
        <fullName evidence="2">Uncharacterized protein</fullName>
    </submittedName>
</protein>